<evidence type="ECO:0000256" key="2">
    <source>
        <dbReference type="ARBA" id="ARBA00013017"/>
    </source>
</evidence>
<comment type="caution">
    <text evidence="13">The sequence shown here is derived from an EMBL/GenBank/DDBJ whole genome shotgun (WGS) entry which is preliminary data.</text>
</comment>
<evidence type="ECO:0000256" key="5">
    <source>
        <dbReference type="ARBA" id="ARBA00023002"/>
    </source>
</evidence>
<keyword evidence="4" id="KW-0049">Antioxidant</keyword>
<dbReference type="PROSITE" id="PS51352">
    <property type="entry name" value="THIOREDOXIN_2"/>
    <property type="match status" value="1"/>
</dbReference>
<dbReference type="EC" id="1.11.1.24" evidence="2"/>
<comment type="function">
    <text evidence="1">Thiol-specific peroxidase that catalyzes the reduction of hydrogen peroxide and organic hydroperoxides to water and alcohols, respectively. Plays a role in cell protection against oxidative stress by detoxifying peroxides and as sensor of hydrogen peroxide-mediated signaling events.</text>
</comment>
<dbReference type="InterPro" id="IPR000866">
    <property type="entry name" value="AhpC/TSA"/>
</dbReference>
<name>A0ABS4I092_9BACL</name>
<evidence type="ECO:0000313" key="13">
    <source>
        <dbReference type="EMBL" id="MBP1964337.1"/>
    </source>
</evidence>
<gene>
    <name evidence="13" type="ORF">J2Z65_003560</name>
</gene>
<dbReference type="InterPro" id="IPR013766">
    <property type="entry name" value="Thioredoxin_domain"/>
</dbReference>
<organism evidence="13 14">
    <name type="scientific">Paenibacillus aceris</name>
    <dbReference type="NCBI Taxonomy" id="869555"/>
    <lineage>
        <taxon>Bacteria</taxon>
        <taxon>Bacillati</taxon>
        <taxon>Bacillota</taxon>
        <taxon>Bacilli</taxon>
        <taxon>Bacillales</taxon>
        <taxon>Paenibacillaceae</taxon>
        <taxon>Paenibacillus</taxon>
    </lineage>
</organism>
<feature type="domain" description="Thioredoxin" evidence="12">
    <location>
        <begin position="42"/>
        <end position="214"/>
    </location>
</feature>
<dbReference type="Gene3D" id="3.40.30.10">
    <property type="entry name" value="Glutaredoxin"/>
    <property type="match status" value="1"/>
</dbReference>
<evidence type="ECO:0000256" key="9">
    <source>
        <dbReference type="ARBA" id="ARBA00038489"/>
    </source>
</evidence>
<protein>
    <recommendedName>
        <fullName evidence="2">thioredoxin-dependent peroxiredoxin</fullName>
        <ecNumber evidence="2">1.11.1.24</ecNumber>
    </recommendedName>
    <alternativeName>
        <fullName evidence="10">Bacterioferritin comigratory protein</fullName>
    </alternativeName>
    <alternativeName>
        <fullName evidence="8">Thioredoxin peroxidase</fullName>
    </alternativeName>
</protein>
<accession>A0ABS4I092</accession>
<dbReference type="SUPFAM" id="SSF52833">
    <property type="entry name" value="Thioredoxin-like"/>
    <property type="match status" value="1"/>
</dbReference>
<dbReference type="PANTHER" id="PTHR42801">
    <property type="entry name" value="THIOREDOXIN-DEPENDENT PEROXIDE REDUCTASE"/>
    <property type="match status" value="1"/>
</dbReference>
<dbReference type="RefSeq" id="WP_167060209.1">
    <property type="nucleotide sequence ID" value="NZ_JAAOZR010000023.1"/>
</dbReference>
<comment type="similarity">
    <text evidence="9">Belongs to the peroxiredoxin family. BCP/PrxQ subfamily.</text>
</comment>
<keyword evidence="7" id="KW-0676">Redox-active center</keyword>
<evidence type="ECO:0000313" key="14">
    <source>
        <dbReference type="Proteomes" id="UP001519344"/>
    </source>
</evidence>
<dbReference type="InterPro" id="IPR036249">
    <property type="entry name" value="Thioredoxin-like_sf"/>
</dbReference>
<evidence type="ECO:0000256" key="4">
    <source>
        <dbReference type="ARBA" id="ARBA00022862"/>
    </source>
</evidence>
<dbReference type="Proteomes" id="UP001519344">
    <property type="component" value="Unassembled WGS sequence"/>
</dbReference>
<keyword evidence="14" id="KW-1185">Reference proteome</keyword>
<keyword evidence="5" id="KW-0560">Oxidoreductase</keyword>
<evidence type="ECO:0000256" key="7">
    <source>
        <dbReference type="ARBA" id="ARBA00023284"/>
    </source>
</evidence>
<reference evidence="13 14" key="1">
    <citation type="submission" date="2021-03" db="EMBL/GenBank/DDBJ databases">
        <title>Genomic Encyclopedia of Type Strains, Phase IV (KMG-IV): sequencing the most valuable type-strain genomes for metagenomic binning, comparative biology and taxonomic classification.</title>
        <authorList>
            <person name="Goeker M."/>
        </authorList>
    </citation>
    <scope>NUCLEOTIDE SEQUENCE [LARGE SCALE GENOMIC DNA]</scope>
    <source>
        <strain evidence="13 14">DSM 24950</strain>
    </source>
</reference>
<dbReference type="EMBL" id="JAGGKV010000008">
    <property type="protein sequence ID" value="MBP1964337.1"/>
    <property type="molecule type" value="Genomic_DNA"/>
</dbReference>
<evidence type="ECO:0000256" key="11">
    <source>
        <dbReference type="ARBA" id="ARBA00049091"/>
    </source>
</evidence>
<evidence type="ECO:0000256" key="3">
    <source>
        <dbReference type="ARBA" id="ARBA00022559"/>
    </source>
</evidence>
<keyword evidence="3" id="KW-0575">Peroxidase</keyword>
<evidence type="ECO:0000256" key="10">
    <source>
        <dbReference type="ARBA" id="ARBA00041373"/>
    </source>
</evidence>
<keyword evidence="6" id="KW-1015">Disulfide bond</keyword>
<evidence type="ECO:0000259" key="12">
    <source>
        <dbReference type="PROSITE" id="PS51352"/>
    </source>
</evidence>
<evidence type="ECO:0000256" key="8">
    <source>
        <dbReference type="ARBA" id="ARBA00032824"/>
    </source>
</evidence>
<evidence type="ECO:0000256" key="1">
    <source>
        <dbReference type="ARBA" id="ARBA00003330"/>
    </source>
</evidence>
<dbReference type="PANTHER" id="PTHR42801:SF7">
    <property type="entry name" value="SLL1159 PROTEIN"/>
    <property type="match status" value="1"/>
</dbReference>
<comment type="catalytic activity">
    <reaction evidence="11">
        <text>a hydroperoxide + [thioredoxin]-dithiol = an alcohol + [thioredoxin]-disulfide + H2O</text>
        <dbReference type="Rhea" id="RHEA:62620"/>
        <dbReference type="Rhea" id="RHEA-COMP:10698"/>
        <dbReference type="Rhea" id="RHEA-COMP:10700"/>
        <dbReference type="ChEBI" id="CHEBI:15377"/>
        <dbReference type="ChEBI" id="CHEBI:29950"/>
        <dbReference type="ChEBI" id="CHEBI:30879"/>
        <dbReference type="ChEBI" id="CHEBI:35924"/>
        <dbReference type="ChEBI" id="CHEBI:50058"/>
        <dbReference type="EC" id="1.11.1.24"/>
    </reaction>
</comment>
<dbReference type="InterPro" id="IPR050924">
    <property type="entry name" value="Peroxiredoxin_BCP/PrxQ"/>
</dbReference>
<proteinExistence type="inferred from homology"/>
<evidence type="ECO:0000256" key="6">
    <source>
        <dbReference type="ARBA" id="ARBA00023157"/>
    </source>
</evidence>
<sequence>MSLKEQLDQTKAAFISNIPAEVQTEIFQCIKDQQQSGIIVGLNAGDKAPNFSLMNSLGKQVTLYDELAKSPVILIFYRGSWCPFCNVQLRAYQQVLSEIQNDGAQLIAVTPQRPDKSLSQKEKENLAFQVLSDLNGYVAERYQILFELPGYLQNTFQNKLGLNLTAFNKSDRWVLPVPATYLIDKEGLIRYAHVDPDFMKRLEPQVIIEQLKKL</sequence>
<dbReference type="CDD" id="cd02970">
    <property type="entry name" value="PRX_like2"/>
    <property type="match status" value="1"/>
</dbReference>
<dbReference type="Pfam" id="PF00578">
    <property type="entry name" value="AhpC-TSA"/>
    <property type="match status" value="1"/>
</dbReference>